<evidence type="ECO:0000313" key="3">
    <source>
        <dbReference type="Proteomes" id="UP001328107"/>
    </source>
</evidence>
<sequence>ADVRRTVSRARSRAVPCASDALDEEGQSLLLTLIFLIGLVPQAADQRGQVGGVPGIQGDEPRSSSLARCRVPPDGQRLR</sequence>
<feature type="region of interest" description="Disordered" evidence="1">
    <location>
        <begin position="48"/>
        <end position="79"/>
    </location>
</feature>
<dbReference type="AlphaFoldDB" id="A0AAN5IAT6"/>
<comment type="caution">
    <text evidence="2">The sequence shown here is derived from an EMBL/GenBank/DDBJ whole genome shotgun (WGS) entry which is preliminary data.</text>
</comment>
<gene>
    <name evidence="2" type="ORF">PMAYCL1PPCAC_27581</name>
</gene>
<dbReference type="EMBL" id="BTRK01000006">
    <property type="protein sequence ID" value="GMR57390.1"/>
    <property type="molecule type" value="Genomic_DNA"/>
</dbReference>
<proteinExistence type="predicted"/>
<evidence type="ECO:0000313" key="2">
    <source>
        <dbReference type="EMBL" id="GMR57390.1"/>
    </source>
</evidence>
<accession>A0AAN5IAT6</accession>
<organism evidence="2 3">
    <name type="scientific">Pristionchus mayeri</name>
    <dbReference type="NCBI Taxonomy" id="1317129"/>
    <lineage>
        <taxon>Eukaryota</taxon>
        <taxon>Metazoa</taxon>
        <taxon>Ecdysozoa</taxon>
        <taxon>Nematoda</taxon>
        <taxon>Chromadorea</taxon>
        <taxon>Rhabditida</taxon>
        <taxon>Rhabditina</taxon>
        <taxon>Diplogasteromorpha</taxon>
        <taxon>Diplogasteroidea</taxon>
        <taxon>Neodiplogasteridae</taxon>
        <taxon>Pristionchus</taxon>
    </lineage>
</organism>
<dbReference type="Proteomes" id="UP001328107">
    <property type="component" value="Unassembled WGS sequence"/>
</dbReference>
<reference evidence="3" key="1">
    <citation type="submission" date="2022-10" db="EMBL/GenBank/DDBJ databases">
        <title>Genome assembly of Pristionchus species.</title>
        <authorList>
            <person name="Yoshida K."/>
            <person name="Sommer R.J."/>
        </authorList>
    </citation>
    <scope>NUCLEOTIDE SEQUENCE [LARGE SCALE GENOMIC DNA]</scope>
    <source>
        <strain evidence="3">RS5460</strain>
    </source>
</reference>
<evidence type="ECO:0000256" key="1">
    <source>
        <dbReference type="SAM" id="MobiDB-lite"/>
    </source>
</evidence>
<name>A0AAN5IAT6_9BILA</name>
<feature type="non-terminal residue" evidence="2">
    <location>
        <position position="1"/>
    </location>
</feature>
<keyword evidence="3" id="KW-1185">Reference proteome</keyword>
<protein>
    <submittedName>
        <fullName evidence="2">Uncharacterized protein</fullName>
    </submittedName>
</protein>